<reference evidence="7 8" key="1">
    <citation type="submission" date="2024-02" db="EMBL/GenBank/DDBJ databases">
        <authorList>
            <person name="Chen Y."/>
            <person name="Shah S."/>
            <person name="Dougan E. K."/>
            <person name="Thang M."/>
            <person name="Chan C."/>
        </authorList>
    </citation>
    <scope>NUCLEOTIDE SEQUENCE [LARGE SCALE GENOMIC DNA]</scope>
</reference>
<evidence type="ECO:0000313" key="8">
    <source>
        <dbReference type="Proteomes" id="UP001642484"/>
    </source>
</evidence>
<keyword evidence="2 6" id="KW-0812">Transmembrane</keyword>
<gene>
    <name evidence="7" type="ORF">CCMP2556_LOCUS50453</name>
</gene>
<feature type="region of interest" description="Disordered" evidence="5">
    <location>
        <begin position="254"/>
        <end position="280"/>
    </location>
</feature>
<evidence type="ECO:0000313" key="7">
    <source>
        <dbReference type="EMBL" id="CAK9108237.1"/>
    </source>
</evidence>
<feature type="transmembrane region" description="Helical" evidence="6">
    <location>
        <begin position="74"/>
        <end position="96"/>
    </location>
</feature>
<comment type="caution">
    <text evidence="7">The sequence shown here is derived from an EMBL/GenBank/DDBJ whole genome shotgun (WGS) entry which is preliminary data.</text>
</comment>
<sequence length="280" mass="30661">MAEDSRAVRCNAWCTLICGALAALLAAYACLEPVTALFVPEVGWFLLVPSLLILLLGLISCVSSGRSKLFQSQLAIFTFLLATLLAAAGVFSFHYVAAASHWVFEGCVMYRTEGIWSKSRIQEKLQVAHEQYEELSCSYKRCRLLNPLTLDLADCGPRARCKGGSRVDRLRFYGWMRHLQVTFHCGGFCRAEVPMFGLTTMEETLHERPACVDSVVDLLQMAGRLLGAVAVLLAVPVGLAALRLACVAAVEEEEESGSETAPLTSRRTMGPRVHADEDSL</sequence>
<accession>A0ABP0S782</accession>
<protein>
    <recommendedName>
        <fullName evidence="9">Tetraspanin</fullName>
    </recommendedName>
</protein>
<dbReference type="EMBL" id="CAXAMN010027073">
    <property type="protein sequence ID" value="CAK9108237.1"/>
    <property type="molecule type" value="Genomic_DNA"/>
</dbReference>
<comment type="subcellular location">
    <subcellularLocation>
        <location evidence="1">Membrane</location>
        <topology evidence="1">Multi-pass membrane protein</topology>
    </subcellularLocation>
</comment>
<organism evidence="7 8">
    <name type="scientific">Durusdinium trenchii</name>
    <dbReference type="NCBI Taxonomy" id="1381693"/>
    <lineage>
        <taxon>Eukaryota</taxon>
        <taxon>Sar</taxon>
        <taxon>Alveolata</taxon>
        <taxon>Dinophyceae</taxon>
        <taxon>Suessiales</taxon>
        <taxon>Symbiodiniaceae</taxon>
        <taxon>Durusdinium</taxon>
    </lineage>
</organism>
<evidence type="ECO:0000256" key="3">
    <source>
        <dbReference type="ARBA" id="ARBA00022989"/>
    </source>
</evidence>
<keyword evidence="4 6" id="KW-0472">Membrane</keyword>
<dbReference type="PROSITE" id="PS51257">
    <property type="entry name" value="PROKAR_LIPOPROTEIN"/>
    <property type="match status" value="1"/>
</dbReference>
<dbReference type="Pfam" id="PF00335">
    <property type="entry name" value="Tetraspanin"/>
    <property type="match status" value="1"/>
</dbReference>
<keyword evidence="8" id="KW-1185">Reference proteome</keyword>
<name>A0ABP0S782_9DINO</name>
<keyword evidence="3 6" id="KW-1133">Transmembrane helix</keyword>
<evidence type="ECO:0008006" key="9">
    <source>
        <dbReference type="Google" id="ProtNLM"/>
    </source>
</evidence>
<feature type="compositionally biased region" description="Polar residues" evidence="5">
    <location>
        <begin position="258"/>
        <end position="267"/>
    </location>
</feature>
<evidence type="ECO:0000256" key="5">
    <source>
        <dbReference type="SAM" id="MobiDB-lite"/>
    </source>
</evidence>
<proteinExistence type="predicted"/>
<evidence type="ECO:0000256" key="6">
    <source>
        <dbReference type="SAM" id="Phobius"/>
    </source>
</evidence>
<evidence type="ECO:0000256" key="2">
    <source>
        <dbReference type="ARBA" id="ARBA00022692"/>
    </source>
</evidence>
<dbReference type="Proteomes" id="UP001642484">
    <property type="component" value="Unassembled WGS sequence"/>
</dbReference>
<dbReference type="InterPro" id="IPR018499">
    <property type="entry name" value="Tetraspanin/Peripherin"/>
</dbReference>
<evidence type="ECO:0000256" key="4">
    <source>
        <dbReference type="ARBA" id="ARBA00023136"/>
    </source>
</evidence>
<evidence type="ECO:0000256" key="1">
    <source>
        <dbReference type="ARBA" id="ARBA00004141"/>
    </source>
</evidence>
<feature type="transmembrane region" description="Helical" evidence="6">
    <location>
        <begin position="43"/>
        <end position="62"/>
    </location>
</feature>
<feature type="transmembrane region" description="Helical" evidence="6">
    <location>
        <begin position="12"/>
        <end position="31"/>
    </location>
</feature>